<feature type="compositionally biased region" description="Acidic residues" evidence="1">
    <location>
        <begin position="473"/>
        <end position="483"/>
    </location>
</feature>
<feature type="compositionally biased region" description="Polar residues" evidence="1">
    <location>
        <begin position="406"/>
        <end position="415"/>
    </location>
</feature>
<feature type="region of interest" description="Disordered" evidence="1">
    <location>
        <begin position="454"/>
        <end position="495"/>
    </location>
</feature>
<feature type="compositionally biased region" description="Basic and acidic residues" evidence="1">
    <location>
        <begin position="484"/>
        <end position="495"/>
    </location>
</feature>
<feature type="compositionally biased region" description="Low complexity" evidence="1">
    <location>
        <begin position="260"/>
        <end position="278"/>
    </location>
</feature>
<feature type="region of interest" description="Disordered" evidence="1">
    <location>
        <begin position="252"/>
        <end position="285"/>
    </location>
</feature>
<dbReference type="AlphaFoldDB" id="A3GEX1"/>
<evidence type="ECO:0000313" key="3">
    <source>
        <dbReference type="Proteomes" id="UP000002258"/>
    </source>
</evidence>
<dbReference type="Proteomes" id="UP000002258">
    <property type="component" value="Chromosome 1"/>
</dbReference>
<dbReference type="RefSeq" id="XP_001387265.2">
    <property type="nucleotide sequence ID" value="XM_001387228.1"/>
</dbReference>
<accession>A3GEX1</accession>
<feature type="region of interest" description="Disordered" evidence="1">
    <location>
        <begin position="61"/>
        <end position="95"/>
    </location>
</feature>
<proteinExistence type="predicted"/>
<dbReference type="OrthoDB" id="4013061at2759"/>
<protein>
    <submittedName>
        <fullName evidence="2">Uncharacterized protein</fullName>
    </submittedName>
</protein>
<dbReference type="InParanoid" id="A3GEX1"/>
<dbReference type="eggNOG" id="ENOG502T156">
    <property type="taxonomic scope" value="Eukaryota"/>
</dbReference>
<feature type="region of interest" description="Disordered" evidence="1">
    <location>
        <begin position="19"/>
        <end position="42"/>
    </location>
</feature>
<dbReference type="EMBL" id="AAVQ01000001">
    <property type="protein sequence ID" value="EAZ63242.2"/>
    <property type="molecule type" value="Genomic_DNA"/>
</dbReference>
<keyword evidence="3" id="KW-1185">Reference proteome</keyword>
<dbReference type="HOGENOM" id="CLU_058068_0_0_1"/>
<name>A3GEX1_PICST</name>
<reference evidence="2 3" key="1">
    <citation type="journal article" date="2007" name="Nat. Biotechnol.">
        <title>Genome sequence of the lignocellulose-bioconverting and xylose-fermenting yeast Pichia stipitis.</title>
        <authorList>
            <person name="Jeffries T.W."/>
            <person name="Grigoriev I.V."/>
            <person name="Grimwood J."/>
            <person name="Laplaza J.M."/>
            <person name="Aerts A."/>
            <person name="Salamov A."/>
            <person name="Schmutz J."/>
            <person name="Lindquist E."/>
            <person name="Dehal P."/>
            <person name="Shapiro H."/>
            <person name="Jin Y.S."/>
            <person name="Passoth V."/>
            <person name="Richardson P.M."/>
        </authorList>
    </citation>
    <scope>NUCLEOTIDE SEQUENCE [LARGE SCALE GENOMIC DNA]</scope>
    <source>
        <strain evidence="3">ATCC 58785 / CBS 6054 / NBRC 10063 / NRRL Y-11545</strain>
    </source>
</reference>
<feature type="compositionally biased region" description="Polar residues" evidence="1">
    <location>
        <begin position="86"/>
        <end position="95"/>
    </location>
</feature>
<dbReference type="KEGG" id="pic:PICST_66232"/>
<feature type="compositionally biased region" description="Low complexity" evidence="1">
    <location>
        <begin position="22"/>
        <end position="42"/>
    </location>
</feature>
<evidence type="ECO:0000313" key="2">
    <source>
        <dbReference type="EMBL" id="EAZ63242.2"/>
    </source>
</evidence>
<feature type="compositionally biased region" description="Low complexity" evidence="1">
    <location>
        <begin position="348"/>
        <end position="391"/>
    </location>
</feature>
<evidence type="ECO:0000256" key="1">
    <source>
        <dbReference type="SAM" id="MobiDB-lite"/>
    </source>
</evidence>
<comment type="caution">
    <text evidence="2">The sequence shown here is derived from an EMBL/GenBank/DDBJ whole genome shotgun (WGS) entry which is preliminary data.</text>
</comment>
<feature type="region of interest" description="Disordered" evidence="1">
    <location>
        <begin position="406"/>
        <end position="425"/>
    </location>
</feature>
<feature type="region of interest" description="Disordered" evidence="1">
    <location>
        <begin position="348"/>
        <end position="400"/>
    </location>
</feature>
<sequence length="495" mass="54999">MSIMSFNTDHIDKKLDNLTLDSSSNSNNSSNNVQASVSSQNPVSAAQTTAEWFSFDGQYIPPQPQRFKQPKKSLLSSSLAGERNHSSSSGLSQPITVNYNATSNHVNQDRSAYFSFDESADVTSADSTAIEIPSGRYTDEHPEPELLASSVGKEIDGRLIPSSSAISLLSLNSHQLPSMHPNPIYHSYSTELPEKVVSPKFPQSAQLQNHNQNSPQIQNVTAFTDRKNSFTNIRSRNSITHLSQQRLQPYQRFTSPPPVLQQQSSASLAQQLHQPQPQNGFSTDFSMSHATAQSIPIASGNKTEPDSPNLDPVSIGGSPSHFWLSSQTPPRSLASSYNRNSRTHLYQMQNQQQPQANQHQQQQHQHQSQHQYPQSHQSQSHQPLSQPSQQPMYIPLNNINNYTTATPKQVHQGDNSPVIEPVQTPSEEMPMTPLFLNKLSGSTATTAHHSDSYFGEFASSNIEGRAVSIIDEKESEDEDEDDESYKRNEDYEMNS</sequence>
<gene>
    <name evidence="2" type="ORF">PICST_66232</name>
</gene>
<dbReference type="OMA" id="LQPYQRF"/>
<dbReference type="GeneID" id="4850820"/>
<organism evidence="2 3">
    <name type="scientific">Scheffersomyces stipitis (strain ATCC 58785 / CBS 6054 / NBRC 10063 / NRRL Y-11545)</name>
    <name type="common">Yeast</name>
    <name type="synonym">Pichia stipitis</name>
    <dbReference type="NCBI Taxonomy" id="322104"/>
    <lineage>
        <taxon>Eukaryota</taxon>
        <taxon>Fungi</taxon>
        <taxon>Dikarya</taxon>
        <taxon>Ascomycota</taxon>
        <taxon>Saccharomycotina</taxon>
        <taxon>Pichiomycetes</taxon>
        <taxon>Debaryomycetaceae</taxon>
        <taxon>Scheffersomyces</taxon>
    </lineage>
</organism>